<keyword evidence="2" id="KW-0768">Sushi</keyword>
<evidence type="ECO:0000313" key="5">
    <source>
        <dbReference type="Proteomes" id="UP000694844"/>
    </source>
</evidence>
<dbReference type="OrthoDB" id="6039918at2759"/>
<evidence type="ECO:0000256" key="3">
    <source>
        <dbReference type="SAM" id="Phobius"/>
    </source>
</evidence>
<evidence type="ECO:0000313" key="7">
    <source>
        <dbReference type="RefSeq" id="XP_022309533.1"/>
    </source>
</evidence>
<dbReference type="SUPFAM" id="SSF57535">
    <property type="entry name" value="Complement control module/SCR domain"/>
    <property type="match status" value="1"/>
</dbReference>
<sequence>MSVLECPPFLSLPKTETSHVTPEIILNTHDRYFGAKIGISCPNDYHVVGRETAICLDSGRWDVERLPHCSDITYGVPDSTKIYIAVFASCGVLVILAFAILIARILCVFRRPLEKSSRNHLGKSTESVASIRYFPQSGHLHDSGMDMHQKHSGFESFCNPGYISSEVYPQARLSEPTHNHWRGRQSSYDSSLDGESSLGYIVDEPDNSQRDWSSTASTDIDRFQHPRPCRIEEVIEDDRTPF</sequence>
<feature type="domain" description="Sushi" evidence="4">
    <location>
        <begin position="4"/>
        <end position="71"/>
    </location>
</feature>
<keyword evidence="3" id="KW-0812">Transmembrane</keyword>
<dbReference type="PROSITE" id="PS50923">
    <property type="entry name" value="SUSHI"/>
    <property type="match status" value="1"/>
</dbReference>
<dbReference type="CDD" id="cd00033">
    <property type="entry name" value="CCP"/>
    <property type="match status" value="1"/>
</dbReference>
<feature type="transmembrane region" description="Helical" evidence="3">
    <location>
        <begin position="82"/>
        <end position="109"/>
    </location>
</feature>
<keyword evidence="5" id="KW-1185">Reference proteome</keyword>
<keyword evidence="3" id="KW-0472">Membrane</keyword>
<dbReference type="InterPro" id="IPR000436">
    <property type="entry name" value="Sushi_SCR_CCP_dom"/>
</dbReference>
<reference evidence="6 7" key="1">
    <citation type="submission" date="2025-04" db="UniProtKB">
        <authorList>
            <consortium name="RefSeq"/>
        </authorList>
    </citation>
    <scope>IDENTIFICATION</scope>
    <source>
        <tissue evidence="6 7">Whole sample</tissue>
    </source>
</reference>
<keyword evidence="1" id="KW-1015">Disulfide bond</keyword>
<protein>
    <submittedName>
        <fullName evidence="6 7">Uncharacterized protein LOC111115178</fullName>
    </submittedName>
</protein>
<evidence type="ECO:0000256" key="1">
    <source>
        <dbReference type="ARBA" id="ARBA00023157"/>
    </source>
</evidence>
<dbReference type="AlphaFoldDB" id="A0A8B8C375"/>
<evidence type="ECO:0000313" key="8">
    <source>
        <dbReference type="RefSeq" id="XP_022309534.1"/>
    </source>
</evidence>
<dbReference type="Proteomes" id="UP000694844">
    <property type="component" value="Chromosome 9"/>
</dbReference>
<dbReference type="Pfam" id="PF00084">
    <property type="entry name" value="Sushi"/>
    <property type="match status" value="1"/>
</dbReference>
<proteinExistence type="predicted"/>
<evidence type="ECO:0000259" key="4">
    <source>
        <dbReference type="PROSITE" id="PS50923"/>
    </source>
</evidence>
<evidence type="ECO:0000256" key="2">
    <source>
        <dbReference type="PROSITE-ProRule" id="PRU00302"/>
    </source>
</evidence>
<comment type="caution">
    <text evidence="2">Lacks conserved residue(s) required for the propagation of feature annotation.</text>
</comment>
<dbReference type="KEGG" id="cvn:111115178"/>
<keyword evidence="3" id="KW-1133">Transmembrane helix</keyword>
<dbReference type="InterPro" id="IPR035976">
    <property type="entry name" value="Sushi/SCR/CCP_sf"/>
</dbReference>
<name>A0A8B8C375_CRAVI</name>
<evidence type="ECO:0000313" key="6">
    <source>
        <dbReference type="RefSeq" id="XP_022309532.1"/>
    </source>
</evidence>
<dbReference type="RefSeq" id="XP_022309532.1">
    <property type="nucleotide sequence ID" value="XM_022453824.1"/>
</dbReference>
<dbReference type="RefSeq" id="XP_022309534.1">
    <property type="nucleotide sequence ID" value="XM_022453826.1"/>
</dbReference>
<dbReference type="GeneID" id="111115178"/>
<dbReference type="RefSeq" id="XP_022309533.1">
    <property type="nucleotide sequence ID" value="XM_022453825.1"/>
</dbReference>
<gene>
    <name evidence="6 7 8" type="primary">LOC111115178</name>
</gene>
<organism evidence="5 8">
    <name type="scientific">Crassostrea virginica</name>
    <name type="common">Eastern oyster</name>
    <dbReference type="NCBI Taxonomy" id="6565"/>
    <lineage>
        <taxon>Eukaryota</taxon>
        <taxon>Metazoa</taxon>
        <taxon>Spiralia</taxon>
        <taxon>Lophotrochozoa</taxon>
        <taxon>Mollusca</taxon>
        <taxon>Bivalvia</taxon>
        <taxon>Autobranchia</taxon>
        <taxon>Pteriomorphia</taxon>
        <taxon>Ostreida</taxon>
        <taxon>Ostreoidea</taxon>
        <taxon>Ostreidae</taxon>
        <taxon>Crassostrea</taxon>
    </lineage>
</organism>
<dbReference type="Gene3D" id="2.10.70.10">
    <property type="entry name" value="Complement Module, domain 1"/>
    <property type="match status" value="1"/>
</dbReference>
<accession>A0A8B8C375</accession>